<comment type="similarity">
    <text evidence="8 9">Belongs to the TRAP transporter small permease family.</text>
</comment>
<evidence type="ECO:0000259" key="10">
    <source>
        <dbReference type="Pfam" id="PF04290"/>
    </source>
</evidence>
<evidence type="ECO:0000313" key="12">
    <source>
        <dbReference type="Proteomes" id="UP000609531"/>
    </source>
</evidence>
<dbReference type="PANTHER" id="PTHR35011">
    <property type="entry name" value="2,3-DIKETO-L-GULONATE TRAP TRANSPORTER SMALL PERMEASE PROTEIN YIAM"/>
    <property type="match status" value="1"/>
</dbReference>
<dbReference type="PANTHER" id="PTHR35011:SF10">
    <property type="entry name" value="TRAP TRANSPORTER SMALL PERMEASE PROTEIN"/>
    <property type="match status" value="1"/>
</dbReference>
<keyword evidence="3" id="KW-1003">Cell membrane</keyword>
<evidence type="ECO:0000256" key="3">
    <source>
        <dbReference type="ARBA" id="ARBA00022475"/>
    </source>
</evidence>
<dbReference type="InterPro" id="IPR055348">
    <property type="entry name" value="DctQ"/>
</dbReference>
<dbReference type="GO" id="GO:0005886">
    <property type="term" value="C:plasma membrane"/>
    <property type="evidence" value="ECO:0007669"/>
    <property type="project" value="UniProtKB-SubCell"/>
</dbReference>
<dbReference type="Proteomes" id="UP000609531">
    <property type="component" value="Unassembled WGS sequence"/>
</dbReference>
<evidence type="ECO:0000313" key="11">
    <source>
        <dbReference type="EMBL" id="MBJ3776907.1"/>
    </source>
</evidence>
<dbReference type="EMBL" id="JAEKJA010000011">
    <property type="protein sequence ID" value="MBJ3776907.1"/>
    <property type="molecule type" value="Genomic_DNA"/>
</dbReference>
<evidence type="ECO:0000256" key="1">
    <source>
        <dbReference type="ARBA" id="ARBA00004429"/>
    </source>
</evidence>
<evidence type="ECO:0000256" key="6">
    <source>
        <dbReference type="ARBA" id="ARBA00022989"/>
    </source>
</evidence>
<keyword evidence="4 9" id="KW-0997">Cell inner membrane</keyword>
<feature type="domain" description="Tripartite ATP-independent periplasmic transporters DctQ component" evidence="10">
    <location>
        <begin position="34"/>
        <end position="164"/>
    </location>
</feature>
<dbReference type="AlphaFoldDB" id="A0A934MDY7"/>
<keyword evidence="7 9" id="KW-0472">Membrane</keyword>
<evidence type="ECO:0000256" key="4">
    <source>
        <dbReference type="ARBA" id="ARBA00022519"/>
    </source>
</evidence>
<keyword evidence="2 9" id="KW-0813">Transport</keyword>
<accession>A0A934MDY7</accession>
<comment type="subunit">
    <text evidence="9">The complex comprises the extracytoplasmic solute receptor protein and the two transmembrane proteins.</text>
</comment>
<feature type="transmembrane region" description="Helical" evidence="9">
    <location>
        <begin position="138"/>
        <end position="159"/>
    </location>
</feature>
<evidence type="ECO:0000256" key="8">
    <source>
        <dbReference type="ARBA" id="ARBA00038436"/>
    </source>
</evidence>
<protein>
    <recommendedName>
        <fullName evidence="9">TRAP transporter small permease protein</fullName>
    </recommendedName>
</protein>
<comment type="caution">
    <text evidence="11">The sequence shown here is derived from an EMBL/GenBank/DDBJ whole genome shotgun (WGS) entry which is preliminary data.</text>
</comment>
<reference evidence="11" key="1">
    <citation type="submission" date="2020-12" db="EMBL/GenBank/DDBJ databases">
        <title>Bacterial taxonomy.</title>
        <authorList>
            <person name="Pan X."/>
        </authorList>
    </citation>
    <scope>NUCLEOTIDE SEQUENCE</scope>
    <source>
        <strain evidence="11">B2012</strain>
    </source>
</reference>
<keyword evidence="12" id="KW-1185">Reference proteome</keyword>
<name>A0A934MDY7_9HYPH</name>
<sequence>MSETTGFIAPVDGALRAVENLLAVIAGAVLAGTMVLVTTDAVSRHLFSAPLTFQFTLTESYLMVAGIALALPWGYRAGGRIRIALLLATLPPQVQHLLFRIGNIIALPYLAVLCWLSAEKTYTAFANQEYTMGIIDWPVGWSWIWVPIGLAVLTLRVFVDTLRPVVAADLSEH</sequence>
<comment type="subcellular location">
    <subcellularLocation>
        <location evidence="1 9">Cell inner membrane</location>
        <topology evidence="1 9">Multi-pass membrane protein</topology>
    </subcellularLocation>
</comment>
<organism evidence="11 12">
    <name type="scientific">Acuticoccus mangrovi</name>
    <dbReference type="NCBI Taxonomy" id="2796142"/>
    <lineage>
        <taxon>Bacteria</taxon>
        <taxon>Pseudomonadati</taxon>
        <taxon>Pseudomonadota</taxon>
        <taxon>Alphaproteobacteria</taxon>
        <taxon>Hyphomicrobiales</taxon>
        <taxon>Amorphaceae</taxon>
        <taxon>Acuticoccus</taxon>
    </lineage>
</organism>
<comment type="function">
    <text evidence="9">Part of the tripartite ATP-independent periplasmic (TRAP) transport system.</text>
</comment>
<evidence type="ECO:0000256" key="9">
    <source>
        <dbReference type="RuleBase" id="RU369079"/>
    </source>
</evidence>
<keyword evidence="5 9" id="KW-0812">Transmembrane</keyword>
<feature type="transmembrane region" description="Helical" evidence="9">
    <location>
        <begin position="21"/>
        <end position="39"/>
    </location>
</feature>
<feature type="transmembrane region" description="Helical" evidence="9">
    <location>
        <begin position="51"/>
        <end position="76"/>
    </location>
</feature>
<evidence type="ECO:0000256" key="5">
    <source>
        <dbReference type="ARBA" id="ARBA00022692"/>
    </source>
</evidence>
<dbReference type="GO" id="GO:0022857">
    <property type="term" value="F:transmembrane transporter activity"/>
    <property type="evidence" value="ECO:0007669"/>
    <property type="project" value="UniProtKB-UniRule"/>
</dbReference>
<dbReference type="InterPro" id="IPR007387">
    <property type="entry name" value="TRAP_DctQ"/>
</dbReference>
<evidence type="ECO:0000256" key="7">
    <source>
        <dbReference type="ARBA" id="ARBA00023136"/>
    </source>
</evidence>
<dbReference type="GO" id="GO:0015740">
    <property type="term" value="P:C4-dicarboxylate transport"/>
    <property type="evidence" value="ECO:0007669"/>
    <property type="project" value="TreeGrafter"/>
</dbReference>
<dbReference type="RefSeq" id="WP_198882801.1">
    <property type="nucleotide sequence ID" value="NZ_JAEKJA010000011.1"/>
</dbReference>
<keyword evidence="6 9" id="KW-1133">Transmembrane helix</keyword>
<feature type="transmembrane region" description="Helical" evidence="9">
    <location>
        <begin position="97"/>
        <end position="118"/>
    </location>
</feature>
<proteinExistence type="inferred from homology"/>
<dbReference type="Pfam" id="PF04290">
    <property type="entry name" value="DctQ"/>
    <property type="match status" value="1"/>
</dbReference>
<gene>
    <name evidence="11" type="ORF">JCR33_14470</name>
</gene>
<evidence type="ECO:0000256" key="2">
    <source>
        <dbReference type="ARBA" id="ARBA00022448"/>
    </source>
</evidence>